<protein>
    <submittedName>
        <fullName evidence="2">Uncharacterized protein</fullName>
    </submittedName>
</protein>
<organism evidence="2 3">
    <name type="scientific">Biomphalaria pfeifferi</name>
    <name type="common">Bloodfluke planorb</name>
    <name type="synonym">Freshwater snail</name>
    <dbReference type="NCBI Taxonomy" id="112525"/>
    <lineage>
        <taxon>Eukaryota</taxon>
        <taxon>Metazoa</taxon>
        <taxon>Spiralia</taxon>
        <taxon>Lophotrochozoa</taxon>
        <taxon>Mollusca</taxon>
        <taxon>Gastropoda</taxon>
        <taxon>Heterobranchia</taxon>
        <taxon>Euthyneura</taxon>
        <taxon>Panpulmonata</taxon>
        <taxon>Hygrophila</taxon>
        <taxon>Lymnaeoidea</taxon>
        <taxon>Planorbidae</taxon>
        <taxon>Biomphalaria</taxon>
    </lineage>
</organism>
<feature type="region of interest" description="Disordered" evidence="1">
    <location>
        <begin position="64"/>
        <end position="90"/>
    </location>
</feature>
<gene>
    <name evidence="2" type="ORF">Bpfe_003805</name>
</gene>
<dbReference type="EMBL" id="JASAOG010000009">
    <property type="protein sequence ID" value="KAK0067070.1"/>
    <property type="molecule type" value="Genomic_DNA"/>
</dbReference>
<evidence type="ECO:0000256" key="1">
    <source>
        <dbReference type="SAM" id="MobiDB-lite"/>
    </source>
</evidence>
<dbReference type="AlphaFoldDB" id="A0AAD8FJX0"/>
<dbReference type="Proteomes" id="UP001233172">
    <property type="component" value="Unassembled WGS sequence"/>
</dbReference>
<sequence length="90" mass="9683">AGSIVTFLFTKCVGCVAEKQPTLLYQAPILLPVTIDELNIDMKPKGSTQGEEEEDKVVLQTLQSQGGLKPGTSEPSPPQSCDQMQVTFSD</sequence>
<feature type="compositionally biased region" description="Polar residues" evidence="1">
    <location>
        <begin position="79"/>
        <end position="90"/>
    </location>
</feature>
<reference evidence="2" key="1">
    <citation type="journal article" date="2023" name="PLoS Negl. Trop. Dis.">
        <title>A genome sequence for Biomphalaria pfeifferi, the major vector snail for the human-infecting parasite Schistosoma mansoni.</title>
        <authorList>
            <person name="Bu L."/>
            <person name="Lu L."/>
            <person name="Laidemitt M.R."/>
            <person name="Zhang S.M."/>
            <person name="Mutuku M."/>
            <person name="Mkoji G."/>
            <person name="Steinauer M."/>
            <person name="Loker E.S."/>
        </authorList>
    </citation>
    <scope>NUCLEOTIDE SEQUENCE</scope>
    <source>
        <strain evidence="2">KasaAsao</strain>
    </source>
</reference>
<keyword evidence="3" id="KW-1185">Reference proteome</keyword>
<evidence type="ECO:0000313" key="2">
    <source>
        <dbReference type="EMBL" id="KAK0067070.1"/>
    </source>
</evidence>
<accession>A0AAD8FJX0</accession>
<reference evidence="2" key="2">
    <citation type="submission" date="2023-04" db="EMBL/GenBank/DDBJ databases">
        <authorList>
            <person name="Bu L."/>
            <person name="Lu L."/>
            <person name="Laidemitt M.R."/>
            <person name="Zhang S.M."/>
            <person name="Mutuku M."/>
            <person name="Mkoji G."/>
            <person name="Steinauer M."/>
            <person name="Loker E.S."/>
        </authorList>
    </citation>
    <scope>NUCLEOTIDE SEQUENCE</scope>
    <source>
        <strain evidence="2">KasaAsao</strain>
        <tissue evidence="2">Whole Snail</tissue>
    </source>
</reference>
<feature type="non-terminal residue" evidence="2">
    <location>
        <position position="1"/>
    </location>
</feature>
<evidence type="ECO:0000313" key="3">
    <source>
        <dbReference type="Proteomes" id="UP001233172"/>
    </source>
</evidence>
<name>A0AAD8FJX0_BIOPF</name>
<proteinExistence type="predicted"/>
<comment type="caution">
    <text evidence="2">The sequence shown here is derived from an EMBL/GenBank/DDBJ whole genome shotgun (WGS) entry which is preliminary data.</text>
</comment>